<dbReference type="AlphaFoldDB" id="A0A1H0R5Y2"/>
<dbReference type="Gene3D" id="3.55.50.10">
    <property type="entry name" value="Baseplate protein-like domains"/>
    <property type="match status" value="1"/>
</dbReference>
<dbReference type="RefSeq" id="WP_090185854.1">
    <property type="nucleotide sequence ID" value="NZ_LT629705.1"/>
</dbReference>
<dbReference type="SUPFAM" id="SSF69279">
    <property type="entry name" value="Phage tail proteins"/>
    <property type="match status" value="2"/>
</dbReference>
<dbReference type="EMBL" id="LT629705">
    <property type="protein sequence ID" value="SDP24825.1"/>
    <property type="molecule type" value="Genomic_DNA"/>
</dbReference>
<name>A0A1H0R5Y2_9PSED</name>
<sequence length="438" mass="49163">MHNDKESPYTLALLNDGLTVQVSQFSGRESLNQPYRFDIEVIGLTPAIKLEQLLHQPAFLCLGGETGIHGLLHSVRREHRGPNGIGYNLVLVPRLQQLDGQRHRRVFHQLSVPDILRQLLTENALPTDSYRFELPSPRYPVRPFCIQFEESDLAFLQRLCEEEGIHFHFEHQRAGHVLVLADDSLSFPQAPRLMPFHGETAESANGPVIRELFQRHASPTPGANPIAPCLDRAQVSRRILERLRCKHRQIEGQSNHRDLRSGCIVQVSEHPITNFNDQWLLTDIQHQCQQPSILSEVAPGRAWHYSNQFSAIPWSTVFRPALKQARPVIAGLQPARVLGPVGQPAVLDDQGRIHVSLWPTPLTDEIAGLWIPLALATPDGRIDPSRLPLAGTEVLISFLDSDPDRPVLCATAGNPPTPRSAYPPRSDGRLLLDWLVNR</sequence>
<gene>
    <name evidence="1" type="ORF">SAMN04489798_5140</name>
</gene>
<protein>
    <submittedName>
        <fullName evidence="1">Type VI secretion system secreted protein VgrG</fullName>
    </submittedName>
</protein>
<dbReference type="Gene3D" id="2.30.110.50">
    <property type="match status" value="1"/>
</dbReference>
<dbReference type="InterPro" id="IPR037026">
    <property type="entry name" value="Vgr_OB-fold_dom_sf"/>
</dbReference>
<dbReference type="Gene3D" id="2.40.50.230">
    <property type="entry name" value="Gp5 N-terminal domain"/>
    <property type="match status" value="1"/>
</dbReference>
<accession>A0A1H0R5Y2</accession>
<evidence type="ECO:0000313" key="1">
    <source>
        <dbReference type="EMBL" id="SDP24825.1"/>
    </source>
</evidence>
<evidence type="ECO:0000313" key="2">
    <source>
        <dbReference type="Proteomes" id="UP000198827"/>
    </source>
</evidence>
<dbReference type="SUPFAM" id="SSF69255">
    <property type="entry name" value="gp5 N-terminal domain-like"/>
    <property type="match status" value="1"/>
</dbReference>
<reference evidence="1 2" key="1">
    <citation type="submission" date="2016-10" db="EMBL/GenBank/DDBJ databases">
        <authorList>
            <person name="de Groot N.N."/>
        </authorList>
    </citation>
    <scope>NUCLEOTIDE SEQUENCE [LARGE SCALE GENOMIC DNA]</scope>
    <source>
        <strain evidence="1 2">CECT 7543</strain>
    </source>
</reference>
<proteinExistence type="predicted"/>
<dbReference type="OrthoDB" id="9762420at2"/>
<dbReference type="Pfam" id="PF05954">
    <property type="entry name" value="Phage_GPD"/>
    <property type="match status" value="2"/>
</dbReference>
<dbReference type="Proteomes" id="UP000198827">
    <property type="component" value="Chromosome I"/>
</dbReference>
<organism evidence="1 2">
    <name type="scientific">Pseudomonas arsenicoxydans</name>
    <dbReference type="NCBI Taxonomy" id="702115"/>
    <lineage>
        <taxon>Bacteria</taxon>
        <taxon>Pseudomonadati</taxon>
        <taxon>Pseudomonadota</taxon>
        <taxon>Gammaproteobacteria</taxon>
        <taxon>Pseudomonadales</taxon>
        <taxon>Pseudomonadaceae</taxon>
        <taxon>Pseudomonas</taxon>
    </lineage>
</organism>